<feature type="compositionally biased region" description="Low complexity" evidence="1">
    <location>
        <begin position="109"/>
        <end position="121"/>
    </location>
</feature>
<dbReference type="PANTHER" id="PTHR35707">
    <property type="entry name" value="OS06G0608100 PROTEIN"/>
    <property type="match status" value="1"/>
</dbReference>
<reference evidence="2" key="1">
    <citation type="journal article" date="2014" name="Nat. Commun.">
        <title>The emerging biofuel crop Camelina sativa retains a highly undifferentiated hexaploid genome structure.</title>
        <authorList>
            <person name="Kagale S."/>
            <person name="Koh C."/>
            <person name="Nixon J."/>
            <person name="Bollina V."/>
            <person name="Clarke W.E."/>
            <person name="Tuteja R."/>
            <person name="Spillane C."/>
            <person name="Robinson S.J."/>
            <person name="Links M.G."/>
            <person name="Clarke C."/>
            <person name="Higgins E.E."/>
            <person name="Huebert T."/>
            <person name="Sharpe A.G."/>
            <person name="Parkin I.A."/>
        </authorList>
    </citation>
    <scope>NUCLEOTIDE SEQUENCE [LARGE SCALE GENOMIC DNA]</scope>
    <source>
        <strain evidence="2">cv. DH55</strain>
    </source>
</reference>
<dbReference type="RefSeq" id="XP_010422716.1">
    <property type="nucleotide sequence ID" value="XM_010424414.2"/>
</dbReference>
<feature type="compositionally biased region" description="Basic and acidic residues" evidence="1">
    <location>
        <begin position="518"/>
        <end position="530"/>
    </location>
</feature>
<feature type="compositionally biased region" description="Basic and acidic residues" evidence="1">
    <location>
        <begin position="434"/>
        <end position="444"/>
    </location>
</feature>
<accession>A0ABM0T925</accession>
<feature type="compositionally biased region" description="Acidic residues" evidence="1">
    <location>
        <begin position="85"/>
        <end position="98"/>
    </location>
</feature>
<feature type="region of interest" description="Disordered" evidence="1">
    <location>
        <begin position="707"/>
        <end position="733"/>
    </location>
</feature>
<evidence type="ECO:0000313" key="2">
    <source>
        <dbReference type="Proteomes" id="UP000694864"/>
    </source>
</evidence>
<dbReference type="GeneID" id="104707951"/>
<protein>
    <submittedName>
        <fullName evidence="3">Uncharacterized protein LOC104707951</fullName>
    </submittedName>
</protein>
<evidence type="ECO:0000313" key="3">
    <source>
        <dbReference type="RefSeq" id="XP_010422716.1"/>
    </source>
</evidence>
<name>A0ABM0T925_CAMSA</name>
<feature type="compositionally biased region" description="Polar residues" evidence="1">
    <location>
        <begin position="707"/>
        <end position="718"/>
    </location>
</feature>
<keyword evidence="2" id="KW-1185">Reference proteome</keyword>
<feature type="region of interest" description="Disordered" evidence="1">
    <location>
        <begin position="45"/>
        <end position="125"/>
    </location>
</feature>
<feature type="compositionally biased region" description="Basic and acidic residues" evidence="1">
    <location>
        <begin position="486"/>
        <end position="502"/>
    </location>
</feature>
<dbReference type="PANTHER" id="PTHR35707:SF1">
    <property type="entry name" value="SPC7 KINETOCHORE PROTEIN DOMAIN-CONTAINING PROTEIN"/>
    <property type="match status" value="1"/>
</dbReference>
<dbReference type="Proteomes" id="UP000694864">
    <property type="component" value="Chromosome 1"/>
</dbReference>
<gene>
    <name evidence="3" type="primary">LOC104707951</name>
</gene>
<feature type="region of interest" description="Disordered" evidence="1">
    <location>
        <begin position="434"/>
        <end position="586"/>
    </location>
</feature>
<reference evidence="3" key="2">
    <citation type="submission" date="2025-08" db="UniProtKB">
        <authorList>
            <consortium name="RefSeq"/>
        </authorList>
    </citation>
    <scope>IDENTIFICATION</scope>
    <source>
        <tissue evidence="3">Leaf</tissue>
    </source>
</reference>
<organism evidence="2 3">
    <name type="scientific">Camelina sativa</name>
    <name type="common">False flax</name>
    <name type="synonym">Myagrum sativum</name>
    <dbReference type="NCBI Taxonomy" id="90675"/>
    <lineage>
        <taxon>Eukaryota</taxon>
        <taxon>Viridiplantae</taxon>
        <taxon>Streptophyta</taxon>
        <taxon>Embryophyta</taxon>
        <taxon>Tracheophyta</taxon>
        <taxon>Spermatophyta</taxon>
        <taxon>Magnoliopsida</taxon>
        <taxon>eudicotyledons</taxon>
        <taxon>Gunneridae</taxon>
        <taxon>Pentapetalae</taxon>
        <taxon>rosids</taxon>
        <taxon>malvids</taxon>
        <taxon>Brassicales</taxon>
        <taxon>Brassicaceae</taxon>
        <taxon>Camelineae</taxon>
        <taxon>Camelina</taxon>
    </lineage>
</organism>
<evidence type="ECO:0000256" key="1">
    <source>
        <dbReference type="SAM" id="MobiDB-lite"/>
    </source>
</evidence>
<feature type="compositionally biased region" description="Polar residues" evidence="1">
    <location>
        <begin position="555"/>
        <end position="586"/>
    </location>
</feature>
<feature type="region of interest" description="Disordered" evidence="1">
    <location>
        <begin position="1"/>
        <end position="25"/>
    </location>
</feature>
<sequence>MASEKPEDPMNNTAGGIGTDEESIAQRRKRLRRVSFADREITSVHIFKRDEDYETPPNTSAAKGEQAETSESEDKVIKFFGDLSDREDTEGDGEDEPILNESFLRPKYSPSSGGSTVGSATSDDEDSFFGPVSSHFINPGRLSDATISEDHHEMTMDSTAFSMHFRSLARSESGDVRTPMSNLPVEETDTGSAMVLLTKPKKLFPKSPLPVEKGSGGRDSNDMSIVGENSRKYDYGYISPTLAALLADESMELLPEDNTVESRSPIHGFSLSPQNGCIPVVQANKDSHGINSGDACQILSPSGSGSRPQIVLQESGSQHYSKDVSLSSSTIRRQSAFSVGLLPQSVSCVTPSPKHGGSFMSRETRALVESLPTIQKSKSRLGLIPPGSALIQRIEKSKLQLSGNRIGREVGVHMEIHAGIPITNLEDLLSEHDNRTPVSEKKGMPDICSSGALSPVVDTGDDSTTPVSGKKGMPDQCGSGALRPAVDTRGDNRTPVSDKIDMPDQCSSGAFSPDVDTSDDRTQVSEKKGVPDQNSCGALSPAADISNVFARRSPEGNTNSETEGSLFKQQQRNQTASTPEKFVSSNATTSASKNFVILQDQEQHSKATEKSEIGDGNVTKECASTNSLNTLSDKVESLLAESGVLLSDTGFLNGSAKRKEKDSMLHKNQNRTDISAAEFLLKDNNHLKVHCETEVISVEDVPSVVTETLPSTSGSSSMDRSKNEALHAKGSSRLKRKAEDVDCAVRNYSPKVGRSTQYISSSVMNHRDGKFNAHDCRRVRRQVVNWVEIPGKVSEEIKQMVDPLANKLNPRLICKVEDILTHMKKVHLCEMLCLQIQSQKVCDDLSGAKTKRHAESRSLLCKLAYEKAKLELLHLKKEIMTKKFQAVSAGVQTSETLRLNCANFLRQHDFRSTGLLDPNQAEEVMITSKRAEITQEIKELDSKIKKLIQCFTTFDTMTEEPANADTIKIAEDTLKKRMSCRSIRQDILCRYVRWKIY</sequence>
<proteinExistence type="predicted"/>